<evidence type="ECO:0000256" key="1">
    <source>
        <dbReference type="SAM" id="MobiDB-lite"/>
    </source>
</evidence>
<feature type="compositionally biased region" description="Basic and acidic residues" evidence="1">
    <location>
        <begin position="8"/>
        <end position="43"/>
    </location>
</feature>
<proteinExistence type="predicted"/>
<dbReference type="EMBL" id="CADEAL010004091">
    <property type="protein sequence ID" value="CAB1451480.1"/>
    <property type="molecule type" value="Genomic_DNA"/>
</dbReference>
<accession>A0A9N7VNJ7</accession>
<protein>
    <submittedName>
        <fullName evidence="2">Uncharacterized protein</fullName>
    </submittedName>
</protein>
<dbReference type="AlphaFoldDB" id="A0A9N7VNJ7"/>
<keyword evidence="3" id="KW-1185">Reference proteome</keyword>
<name>A0A9N7VNJ7_PLEPL</name>
<feature type="compositionally biased region" description="Acidic residues" evidence="1">
    <location>
        <begin position="44"/>
        <end position="56"/>
    </location>
</feature>
<feature type="compositionally biased region" description="Basic and acidic residues" evidence="1">
    <location>
        <begin position="57"/>
        <end position="66"/>
    </location>
</feature>
<organism evidence="2 3">
    <name type="scientific">Pleuronectes platessa</name>
    <name type="common">European plaice</name>
    <dbReference type="NCBI Taxonomy" id="8262"/>
    <lineage>
        <taxon>Eukaryota</taxon>
        <taxon>Metazoa</taxon>
        <taxon>Chordata</taxon>
        <taxon>Craniata</taxon>
        <taxon>Vertebrata</taxon>
        <taxon>Euteleostomi</taxon>
        <taxon>Actinopterygii</taxon>
        <taxon>Neopterygii</taxon>
        <taxon>Teleostei</taxon>
        <taxon>Neoteleostei</taxon>
        <taxon>Acanthomorphata</taxon>
        <taxon>Carangaria</taxon>
        <taxon>Pleuronectiformes</taxon>
        <taxon>Pleuronectoidei</taxon>
        <taxon>Pleuronectidae</taxon>
        <taxon>Pleuronectes</taxon>
    </lineage>
</organism>
<feature type="compositionally biased region" description="Basic and acidic residues" evidence="1">
    <location>
        <begin position="142"/>
        <end position="197"/>
    </location>
</feature>
<dbReference type="Proteomes" id="UP001153269">
    <property type="component" value="Unassembled WGS sequence"/>
</dbReference>
<evidence type="ECO:0000313" key="2">
    <source>
        <dbReference type="EMBL" id="CAB1451480.1"/>
    </source>
</evidence>
<reference evidence="2" key="1">
    <citation type="submission" date="2020-03" db="EMBL/GenBank/DDBJ databases">
        <authorList>
            <person name="Weist P."/>
        </authorList>
    </citation>
    <scope>NUCLEOTIDE SEQUENCE</scope>
</reference>
<evidence type="ECO:0000313" key="3">
    <source>
        <dbReference type="Proteomes" id="UP001153269"/>
    </source>
</evidence>
<sequence length="197" mass="22800">MYRKRWREPRERKKETHINAEEGKEGARRRRDRTEATGGRGEREEETEVMPPEEEEKEKKTQPRKEVRIRRSCRPERFIQNEEPEPEPAPERRPQCDARTGHILPLTVTLNQDQPISFTYMKVKANHPSNHKVSPPFDGETETDKDVPETKGCRGDMKQLGEEGKGKLEGTRGRGDEWTRGRGDEGTRGRGDEGTRG</sequence>
<feature type="region of interest" description="Disordered" evidence="1">
    <location>
        <begin position="1"/>
        <end position="97"/>
    </location>
</feature>
<gene>
    <name evidence="2" type="ORF">PLEPLA_LOCUS39174</name>
</gene>
<feature type="region of interest" description="Disordered" evidence="1">
    <location>
        <begin position="126"/>
        <end position="197"/>
    </location>
</feature>
<comment type="caution">
    <text evidence="2">The sequence shown here is derived from an EMBL/GenBank/DDBJ whole genome shotgun (WGS) entry which is preliminary data.</text>
</comment>